<dbReference type="HOGENOM" id="CLU_858503_0_0_1"/>
<evidence type="ECO:0000313" key="2">
    <source>
        <dbReference type="Proteomes" id="UP000008068"/>
    </source>
</evidence>
<reference evidence="2" key="1">
    <citation type="submission" date="2011-07" db="EMBL/GenBank/DDBJ databases">
        <authorList>
            <consortium name="Caenorhabditis brenneri Sequencing and Analysis Consortium"/>
            <person name="Wilson R.K."/>
        </authorList>
    </citation>
    <scope>NUCLEOTIDE SEQUENCE [LARGE SCALE GENOMIC DNA]</scope>
    <source>
        <strain evidence="2">PB2801</strain>
    </source>
</reference>
<gene>
    <name evidence="1" type="ORF">CAEBREN_15199</name>
</gene>
<name>G0MAT4_CAEBE</name>
<dbReference type="EMBL" id="GL379788">
    <property type="protein sequence ID" value="EGT40473.1"/>
    <property type="molecule type" value="Genomic_DNA"/>
</dbReference>
<organism evidence="2">
    <name type="scientific">Caenorhabditis brenneri</name>
    <name type="common">Nematode worm</name>
    <dbReference type="NCBI Taxonomy" id="135651"/>
    <lineage>
        <taxon>Eukaryota</taxon>
        <taxon>Metazoa</taxon>
        <taxon>Ecdysozoa</taxon>
        <taxon>Nematoda</taxon>
        <taxon>Chromadorea</taxon>
        <taxon>Rhabditida</taxon>
        <taxon>Rhabditina</taxon>
        <taxon>Rhabditomorpha</taxon>
        <taxon>Rhabditoidea</taxon>
        <taxon>Rhabditidae</taxon>
        <taxon>Peloderinae</taxon>
        <taxon>Caenorhabditis</taxon>
    </lineage>
</organism>
<accession>G0MAT4</accession>
<protein>
    <submittedName>
        <fullName evidence="1">Uncharacterized protein</fullName>
    </submittedName>
</protein>
<keyword evidence="2" id="KW-1185">Reference proteome</keyword>
<dbReference type="InParanoid" id="G0MAT4"/>
<dbReference type="eggNOG" id="ENOG502TK5V">
    <property type="taxonomic scope" value="Eukaryota"/>
</dbReference>
<evidence type="ECO:0000313" key="1">
    <source>
        <dbReference type="EMBL" id="EGT40473.1"/>
    </source>
</evidence>
<proteinExistence type="predicted"/>
<dbReference type="Proteomes" id="UP000008068">
    <property type="component" value="Unassembled WGS sequence"/>
</dbReference>
<sequence>MDNLRMLLDYILLVRQCPHIAISLMDDERREELKRMWNALYDKYGRHFINYMRALLNNEKWFDFDLPDNTFLARPTRQNELARFVGMTLEHNEYFMSVLYHKLFDEAEVLLGDQQKIAQEIGTVGERDDYYEWSNQVENLCRQLNDKYPGFFCNRLHEFLAVAHKRLIEDNKVKPDPEPPIQRVEEENKEANWDELMKQIDDYKYSHNCGYMYGVLQFWLDNMVEGMKASLSHTLPRYYPEKVKSIKLEEMERMGAVRTFLQLFDDTYEEPQVKKMKMSSDFMMKPFPNSTNGFSNMPKKPKESLLQLNDTTSYRLLKKSFFKN</sequence>
<dbReference type="AlphaFoldDB" id="G0MAT4"/>